<dbReference type="GeneID" id="102806541"/>
<dbReference type="RefSeq" id="XP_006812404.1">
    <property type="nucleotide sequence ID" value="XM_006812341.1"/>
</dbReference>
<keyword evidence="5" id="KW-0968">Cytoplasmic vesicle</keyword>
<name>A0ABM0LXB3_SACKO</name>
<dbReference type="InterPro" id="IPR035969">
    <property type="entry name" value="Rab-GAP_TBC_sf"/>
</dbReference>
<evidence type="ECO:0000256" key="1">
    <source>
        <dbReference type="ARBA" id="ARBA00004156"/>
    </source>
</evidence>
<evidence type="ECO:0000313" key="11">
    <source>
        <dbReference type="RefSeq" id="XP_006812404.1"/>
    </source>
</evidence>
<keyword evidence="3" id="KW-0770">Synapse</keyword>
<keyword evidence="10" id="KW-1185">Reference proteome</keyword>
<evidence type="ECO:0000256" key="6">
    <source>
        <dbReference type="ARBA" id="ARBA00034103"/>
    </source>
</evidence>
<evidence type="ECO:0000256" key="5">
    <source>
        <dbReference type="ARBA" id="ARBA00023329"/>
    </source>
</evidence>
<dbReference type="Gene3D" id="1.10.472.80">
    <property type="entry name" value="Ypt/Rab-GAP domain of gyp1p, domain 3"/>
    <property type="match status" value="1"/>
</dbReference>
<comment type="subcellular location">
    <subcellularLocation>
        <location evidence="1">Cytoplasmic vesicle membrane</location>
    </subcellularLocation>
    <subcellularLocation>
        <location evidence="2">Endomembrane system</location>
        <topology evidence="2">Peripheral membrane protein</topology>
    </subcellularLocation>
    <subcellularLocation>
        <location evidence="6">Synapse</location>
    </subcellularLocation>
</comment>
<evidence type="ECO:0000259" key="8">
    <source>
        <dbReference type="PROSITE" id="PS50086"/>
    </source>
</evidence>
<dbReference type="InterPro" id="IPR000195">
    <property type="entry name" value="Rab-GAP-TBC_dom"/>
</dbReference>
<dbReference type="Proteomes" id="UP000694865">
    <property type="component" value="Unplaced"/>
</dbReference>
<organism evidence="10 11">
    <name type="scientific">Saccoglossus kowalevskii</name>
    <name type="common">Acorn worm</name>
    <dbReference type="NCBI Taxonomy" id="10224"/>
    <lineage>
        <taxon>Eukaryota</taxon>
        <taxon>Metazoa</taxon>
        <taxon>Hemichordata</taxon>
        <taxon>Enteropneusta</taxon>
        <taxon>Harrimaniidae</taxon>
        <taxon>Saccoglossus</taxon>
    </lineage>
</organism>
<evidence type="ECO:0000256" key="3">
    <source>
        <dbReference type="ARBA" id="ARBA00023018"/>
    </source>
</evidence>
<reference evidence="11" key="1">
    <citation type="submission" date="2025-08" db="UniProtKB">
        <authorList>
            <consortium name="RefSeq"/>
        </authorList>
    </citation>
    <scope>IDENTIFICATION</scope>
    <source>
        <tissue evidence="11">Testes</tissue>
    </source>
</reference>
<evidence type="ECO:0000256" key="7">
    <source>
        <dbReference type="SAM" id="MobiDB-lite"/>
    </source>
</evidence>
<dbReference type="SMART" id="SM00164">
    <property type="entry name" value="TBC"/>
    <property type="match status" value="1"/>
</dbReference>
<keyword evidence="4" id="KW-0472">Membrane</keyword>
<dbReference type="PANTHER" id="PTHR23354:SF122">
    <property type="entry name" value="GTPASE-ACTIVATING PROTEIN SKYWALKER"/>
    <property type="match status" value="1"/>
</dbReference>
<gene>
    <name evidence="11" type="primary">LOC102806541</name>
</gene>
<dbReference type="PROSITE" id="PS50086">
    <property type="entry name" value="TBC_RABGAP"/>
    <property type="match status" value="1"/>
</dbReference>
<dbReference type="SMART" id="SM00584">
    <property type="entry name" value="TLDc"/>
    <property type="match status" value="1"/>
</dbReference>
<feature type="domain" description="Rab-GAP TBC" evidence="8">
    <location>
        <begin position="71"/>
        <end position="251"/>
    </location>
</feature>
<dbReference type="PANTHER" id="PTHR23354">
    <property type="entry name" value="NUCLEOLAR PROTEIN 7/ESTROGEN RECEPTOR COACTIVATOR-RELATED"/>
    <property type="match status" value="1"/>
</dbReference>
<feature type="compositionally biased region" description="Low complexity" evidence="7">
    <location>
        <begin position="28"/>
        <end position="44"/>
    </location>
</feature>
<evidence type="ECO:0000256" key="2">
    <source>
        <dbReference type="ARBA" id="ARBA00004184"/>
    </source>
</evidence>
<evidence type="ECO:0000259" key="9">
    <source>
        <dbReference type="PROSITE" id="PS51886"/>
    </source>
</evidence>
<protein>
    <submittedName>
        <fullName evidence="11">TBC1 domain family member 24-like</fullName>
    </submittedName>
</protein>
<feature type="region of interest" description="Disordered" evidence="7">
    <location>
        <begin position="28"/>
        <end position="53"/>
    </location>
</feature>
<accession>A0ABM0LXB3</accession>
<evidence type="ECO:0000313" key="10">
    <source>
        <dbReference type="Proteomes" id="UP000694865"/>
    </source>
</evidence>
<dbReference type="PROSITE" id="PS51886">
    <property type="entry name" value="TLDC"/>
    <property type="match status" value="1"/>
</dbReference>
<dbReference type="Pfam" id="PF00566">
    <property type="entry name" value="RabGAP-TBC"/>
    <property type="match status" value="1"/>
</dbReference>
<dbReference type="Pfam" id="PF07534">
    <property type="entry name" value="TLD"/>
    <property type="match status" value="1"/>
</dbReference>
<sequence>MTSGERTEPELAAFSRWVDVGKIRELSDTPPSLSAASTSSTTSDGKPDVILPHDVTDGKRLKRAIRSGQWPPTHTIRHKLWHEVFCNQSTVSASVYVDTAANTQGWQTHIPVFVDNDYIMTYALDSRGRSLVKKILCIIEHVHSDITCCPLLPAITSLLLHYMDEEECYSSLSKLLTSKQPKFVTQTRTAFQASILTFRDLAKKYADSAHQHINKAAESDRQVYGEWMWWIFQYLPFTHLVRVMDCYLVEGIKILYRVGLAILILYKKHVQGIQASNSQPHTLSINNFVSNIPVSPAKLLKISFNIKGLSRSTINKYQHRHESALRESSSSRKHVSIDMVTPLHVSPINSTIINHTQLQKIWQWLPHRMSVHQPQLLFTTEEHGSSLHAMFNKCEDFQPTILLIKTTTNHIFGCYLSTSWSERLNIERESTYFGTGECFVFSMVPIEKKYSWVGCHGDNISTNSSFFMRVESDAIAIGGGQCSSLAAFTINYLNPNANLSAKKYTRADQLCKDADDTIHKYKE</sequence>
<feature type="domain" description="TLDc" evidence="9">
    <location>
        <begin position="351"/>
        <end position="523"/>
    </location>
</feature>
<proteinExistence type="predicted"/>
<dbReference type="InterPro" id="IPR006571">
    <property type="entry name" value="TLDc_dom"/>
</dbReference>
<evidence type="ECO:0000256" key="4">
    <source>
        <dbReference type="ARBA" id="ARBA00023136"/>
    </source>
</evidence>
<dbReference type="SUPFAM" id="SSF47923">
    <property type="entry name" value="Ypt/Rab-GAP domain of gyp1p"/>
    <property type="match status" value="2"/>
</dbReference>